<dbReference type="Proteomes" id="UP000182235">
    <property type="component" value="Unassembled WGS sequence"/>
</dbReference>
<keyword evidence="1" id="KW-0812">Transmembrane</keyword>
<sequence>MGVFTYDIAFSGPVDGSLSTQLNTAHLLKANTPDPRSNEKPLHLLSMLMPMLMLMPLFSVFVHLFKNAAIDVSLPSLQLLDFFDDLIEKAHSSPRDVANDPLSR</sequence>
<name>A0A1J9P7V5_9EURO</name>
<keyword evidence="1" id="KW-0472">Membrane</keyword>
<comment type="caution">
    <text evidence="2">The sequence shown here is derived from an EMBL/GenBank/DDBJ whole genome shotgun (WGS) entry which is preliminary data.</text>
</comment>
<dbReference type="EMBL" id="LGRN01000393">
    <property type="protein sequence ID" value="OJD12528.1"/>
    <property type="molecule type" value="Genomic_DNA"/>
</dbReference>
<dbReference type="OrthoDB" id="4191019at2759"/>
<feature type="transmembrane region" description="Helical" evidence="1">
    <location>
        <begin position="42"/>
        <end position="65"/>
    </location>
</feature>
<gene>
    <name evidence="2" type="ORF">AJ78_06893</name>
</gene>
<keyword evidence="3" id="KW-1185">Reference proteome</keyword>
<evidence type="ECO:0000313" key="3">
    <source>
        <dbReference type="Proteomes" id="UP000182235"/>
    </source>
</evidence>
<organism evidence="2 3">
    <name type="scientific">Emergomyces pasteurianus Ep9510</name>
    <dbReference type="NCBI Taxonomy" id="1447872"/>
    <lineage>
        <taxon>Eukaryota</taxon>
        <taxon>Fungi</taxon>
        <taxon>Dikarya</taxon>
        <taxon>Ascomycota</taxon>
        <taxon>Pezizomycotina</taxon>
        <taxon>Eurotiomycetes</taxon>
        <taxon>Eurotiomycetidae</taxon>
        <taxon>Onygenales</taxon>
        <taxon>Ajellomycetaceae</taxon>
        <taxon>Emergomyces</taxon>
    </lineage>
</organism>
<accession>A0A1J9P7V5</accession>
<keyword evidence="1" id="KW-1133">Transmembrane helix</keyword>
<protein>
    <submittedName>
        <fullName evidence="2">Uncharacterized protein</fullName>
    </submittedName>
</protein>
<reference evidence="2 3" key="1">
    <citation type="submission" date="2015-07" db="EMBL/GenBank/DDBJ databases">
        <title>Emmonsia species relationships and genome sequence.</title>
        <authorList>
            <consortium name="The Broad Institute Genomics Platform"/>
            <person name="Cuomo C.A."/>
            <person name="Munoz J.F."/>
            <person name="Imamovic A."/>
            <person name="Priest M.E."/>
            <person name="Young S."/>
            <person name="Clay O.K."/>
            <person name="McEwen J.G."/>
        </authorList>
    </citation>
    <scope>NUCLEOTIDE SEQUENCE [LARGE SCALE GENOMIC DNA]</scope>
    <source>
        <strain evidence="2 3">UAMH 9510</strain>
    </source>
</reference>
<evidence type="ECO:0000256" key="1">
    <source>
        <dbReference type="SAM" id="Phobius"/>
    </source>
</evidence>
<dbReference type="AlphaFoldDB" id="A0A1J9P7V5"/>
<proteinExistence type="predicted"/>
<evidence type="ECO:0000313" key="2">
    <source>
        <dbReference type="EMBL" id="OJD12528.1"/>
    </source>
</evidence>
<dbReference type="VEuPathDB" id="FungiDB:AJ78_06893"/>